<name>A0A2P5P800_9CHLR</name>
<dbReference type="InterPro" id="IPR024975">
    <property type="entry name" value="NOV_C"/>
</dbReference>
<dbReference type="RefSeq" id="WP_102331840.1">
    <property type="nucleotide sequence ID" value="NZ_CP058566.2"/>
</dbReference>
<gene>
    <name evidence="2" type="ORF">JP09_004115</name>
</gene>
<dbReference type="OrthoDB" id="529575at2"/>
<dbReference type="AlphaFoldDB" id="A0A2P5P800"/>
<proteinExistence type="predicted"/>
<dbReference type="EMBL" id="JQAN02000007">
    <property type="protein sequence ID" value="PPD58433.1"/>
    <property type="molecule type" value="Genomic_DNA"/>
</dbReference>
<reference evidence="2 3" key="1">
    <citation type="journal article" date="2017" name="ISME J.">
        <title>Grape pomace compost harbors organohalide-respiring Dehalogenimonas species with novel reductive dehalogenase genes.</title>
        <authorList>
            <person name="Yang Y."/>
            <person name="Higgins S.A."/>
            <person name="Yan J."/>
            <person name="Simsir B."/>
            <person name="Chourey K."/>
            <person name="Iyer R."/>
            <person name="Hettich R.L."/>
            <person name="Baldwin B."/>
            <person name="Ogles D.M."/>
            <person name="Loffler F.E."/>
        </authorList>
    </citation>
    <scope>NUCLEOTIDE SEQUENCE [LARGE SCALE GENOMIC DNA]</scope>
    <source>
        <strain evidence="2 3">GP</strain>
    </source>
</reference>
<sequence>MSNLAELLAELGMSHFGELNLVLHVMTDTPRDRQTIASAIYQYSGATDQIPKPNLYIDVSLEIGLLEQNNHDLELTQLGRRLKNISTNNIDRFTNLQLKLLSPEILGHPDLREHVVGALDCFEKSIHDNNYLLKKNQINTVEALGLQVLQAFDLTCYRNLEVISTSTDIEFIREIVGPFWAVTEEELHDALALASKRSKAAEEYVISFEKLRLGGEGHADLAELVTRASATNARSPYDIRSYNADASPRFIEVKSSVNSTLIFYWTASERRFASVKCQSYWLYYIPRSQELPELSPSLILIQDPIRLLGTRLTEECESYRVRAIGNYQTSPGGVAGFKVITIE</sequence>
<dbReference type="Pfam" id="PF13020">
    <property type="entry name" value="NOV_C"/>
    <property type="match status" value="1"/>
</dbReference>
<protein>
    <submittedName>
        <fullName evidence="2">DUF3883 domain-containing protein</fullName>
    </submittedName>
</protein>
<feature type="domain" description="Protein NO VEIN C-terminal" evidence="1">
    <location>
        <begin position="201"/>
        <end position="292"/>
    </location>
</feature>
<evidence type="ECO:0000259" key="1">
    <source>
        <dbReference type="Pfam" id="PF13020"/>
    </source>
</evidence>
<evidence type="ECO:0000313" key="3">
    <source>
        <dbReference type="Proteomes" id="UP000235653"/>
    </source>
</evidence>
<organism evidence="2 3">
    <name type="scientific">Dehalogenimonas etheniformans</name>
    <dbReference type="NCBI Taxonomy" id="1536648"/>
    <lineage>
        <taxon>Bacteria</taxon>
        <taxon>Bacillati</taxon>
        <taxon>Chloroflexota</taxon>
        <taxon>Dehalococcoidia</taxon>
        <taxon>Dehalococcoidales</taxon>
        <taxon>Dehalococcoidaceae</taxon>
        <taxon>Dehalogenimonas</taxon>
    </lineage>
</organism>
<comment type="caution">
    <text evidence="2">The sequence shown here is derived from an EMBL/GenBank/DDBJ whole genome shotgun (WGS) entry which is preliminary data.</text>
</comment>
<keyword evidence="3" id="KW-1185">Reference proteome</keyword>
<evidence type="ECO:0000313" key="2">
    <source>
        <dbReference type="EMBL" id="PPD58433.1"/>
    </source>
</evidence>
<accession>A0A2P5P800</accession>
<dbReference type="Proteomes" id="UP000235653">
    <property type="component" value="Unassembled WGS sequence"/>
</dbReference>